<dbReference type="Pfam" id="PF13519">
    <property type="entry name" value="VWA_2"/>
    <property type="match status" value="1"/>
</dbReference>
<reference evidence="10 11" key="1">
    <citation type="submission" date="2018-07" db="EMBL/GenBank/DDBJ databases">
        <title>Motiliproteus coralliicola sp. nov., a bacterium isolated from Coral.</title>
        <authorList>
            <person name="Wang G."/>
        </authorList>
    </citation>
    <scope>NUCLEOTIDE SEQUENCE [LARGE SCALE GENOMIC DNA]</scope>
    <source>
        <strain evidence="10 11">C34</strain>
    </source>
</reference>
<dbReference type="GO" id="GO:0046872">
    <property type="term" value="F:metal ion binding"/>
    <property type="evidence" value="ECO:0007669"/>
    <property type="project" value="UniProtKB-KW"/>
</dbReference>
<evidence type="ECO:0000259" key="9">
    <source>
        <dbReference type="PROSITE" id="PS50234"/>
    </source>
</evidence>
<dbReference type="Gene3D" id="3.40.50.410">
    <property type="entry name" value="von Willebrand factor, type A domain"/>
    <property type="match status" value="2"/>
</dbReference>
<comment type="subcellular location">
    <subcellularLocation>
        <location evidence="1">Fimbrium</location>
    </subcellularLocation>
</comment>
<dbReference type="PROSITE" id="PS50234">
    <property type="entry name" value="VWFA"/>
    <property type="match status" value="1"/>
</dbReference>
<dbReference type="RefSeq" id="WP_114693683.1">
    <property type="nucleotide sequence ID" value="NZ_QQOH01000001.1"/>
</dbReference>
<dbReference type="InterPro" id="IPR036465">
    <property type="entry name" value="vWFA_dom_sf"/>
</dbReference>
<proteinExistence type="inferred from homology"/>
<comment type="caution">
    <text evidence="10">The sequence shown here is derived from an EMBL/GenBank/DDBJ whole genome shotgun (WGS) entry which is preliminary data.</text>
</comment>
<feature type="domain" description="VWFA" evidence="9">
    <location>
        <begin position="45"/>
        <end position="187"/>
    </location>
</feature>
<dbReference type="EMBL" id="QQOH01000001">
    <property type="protein sequence ID" value="RDE24101.1"/>
    <property type="molecule type" value="Genomic_DNA"/>
</dbReference>
<feature type="signal peptide" evidence="8">
    <location>
        <begin position="1"/>
        <end position="27"/>
    </location>
</feature>
<evidence type="ECO:0000313" key="10">
    <source>
        <dbReference type="EMBL" id="RDE24101.1"/>
    </source>
</evidence>
<dbReference type="GO" id="GO:0009289">
    <property type="term" value="C:pilus"/>
    <property type="evidence" value="ECO:0007669"/>
    <property type="project" value="UniProtKB-SubCell"/>
</dbReference>
<evidence type="ECO:0000256" key="7">
    <source>
        <dbReference type="SAM" id="MobiDB-lite"/>
    </source>
</evidence>
<feature type="compositionally biased region" description="Polar residues" evidence="7">
    <location>
        <begin position="904"/>
        <end position="919"/>
    </location>
</feature>
<evidence type="ECO:0000256" key="1">
    <source>
        <dbReference type="ARBA" id="ARBA00004561"/>
    </source>
</evidence>
<dbReference type="SUPFAM" id="SSF50998">
    <property type="entry name" value="Quinoprotein alcohol dehydrogenase-like"/>
    <property type="match status" value="1"/>
</dbReference>
<dbReference type="Proteomes" id="UP000253769">
    <property type="component" value="Unassembled WGS sequence"/>
</dbReference>
<comment type="similarity">
    <text evidence="2">Belongs to the PilY1 family.</text>
</comment>
<feature type="chain" id="PRO_5016885918" evidence="8">
    <location>
        <begin position="28"/>
        <end position="1732"/>
    </location>
</feature>
<dbReference type="Pfam" id="PF05567">
    <property type="entry name" value="T4P_PilY1"/>
    <property type="match status" value="1"/>
</dbReference>
<keyword evidence="11" id="KW-1185">Reference proteome</keyword>
<dbReference type="SUPFAM" id="SSF53300">
    <property type="entry name" value="vWA-like"/>
    <property type="match status" value="2"/>
</dbReference>
<organism evidence="10 11">
    <name type="scientific">Motiliproteus coralliicola</name>
    <dbReference type="NCBI Taxonomy" id="2283196"/>
    <lineage>
        <taxon>Bacteria</taxon>
        <taxon>Pseudomonadati</taxon>
        <taxon>Pseudomonadota</taxon>
        <taxon>Gammaproteobacteria</taxon>
        <taxon>Oceanospirillales</taxon>
        <taxon>Oceanospirillaceae</taxon>
        <taxon>Motiliproteus</taxon>
    </lineage>
</organism>
<keyword evidence="4" id="KW-0479">Metal-binding</keyword>
<evidence type="ECO:0000256" key="5">
    <source>
        <dbReference type="ARBA" id="ARBA00022837"/>
    </source>
</evidence>
<feature type="region of interest" description="Disordered" evidence="7">
    <location>
        <begin position="899"/>
        <end position="923"/>
    </location>
</feature>
<sequence length="1732" mass="185673">MKVFDHNLRTVLGSFLCSWLIATPVWADDTEIYFGGSTNVTVKPNVLFVLDTSGSMTSTDGGSTTRLDRMKSSLIDILNNIQDVNVGLMRFSNPGGPILYPVTDIDATLTSTVQQDALNGSTSSRISSGNDDVEMSTSGVMDRSSLLLEMTRTTIPATTTISTRVQTSADDAEENSSTGTMMYLTSGDLELTKANGSTPQLVGIRFADVNVPSGATITSASIEFTIDEQQAVSADPVTVLVSAQAHDDPPGFTSSSYNISSRSKTTANVTWAITDNPAVGATLTTPNLSAVIQELVDRGGWSDNNAIAFIIEHVSGTGVRWPESYDGGALIAPKLNVTYTTLNTTQINNRINSDTDNAVQASNGNVGTNIQKINISESGNPVGFRFTGVNVPSGATITDARLVFEIDDENPNDVTLLISGEDADSPTTFTNSNNVTSRTKTSANSSWAINTNPAEGNNLYSPNLSGIVQEIVNRSSWSSGNSMAFIVEHSSGSGYRTIESHKGDSSSAAQLLITYSLGSSTTENQTLGLRFNSINIPQGATISSASLSLTAGASNSLSTNLVFHGEGADNSAQFSTSANDLDSTNRPRTTANVGWNAAGTLSAWSDGTEYQAPDLTSIIQEIVDRSGWCGGNSMSLIISGTGLRTAKSYENSPSQAAQLNITYDPASAPTGCMNQEFGVRVDSSSDDAEQSSSGNVNLSSTDLELVTDGSSQTIGIRFNNVQLNQGSTVGSAYLEFAVDETGPTEATSLTIKVQDDSNPATFTTAANNIGSRSTTGNVGWTITDPWSTEHEIIRSPDISSLVNAVLARGDWVPGNSMAFIISGSGERVAESYDGSNLAPRLVYYADPSTVPVSSNTVRSKLIEQVNNLEHKSGTPIVDALYEAALYYRGDAVDYGKVRGGGDDSAQSKTRVSHPNSYTGGTLVRPTGCNEDDLGNTVCADEEITGSPMYTSPITESCQSNHIVLLTDGYASVNTSAAKVRTLTGDSSCIDSGSKACGPELISYLKNSDQHSLANDQHITTHTIGFNFSEQWLRNLANTGGGGFYEADSAAELTNAFDTIIKTVKAANTTFVEPSVTINQFNRFAHRDDVYFALFKPMETAKWFGNLKKYQLKGNPATLYDSQNPQQPAIDPTTGFFSIDSQSFWSQDEDGNQVEKGGAASKLPTTRKIYSLIDTTKALTADENKVHESNSLITLSMLDIASQDATYRTNLLKWTRGLDENDAPRYELGDPLHSRPELVTYAGLSNPIESTIFFGTNEGFIHAVDINTGIEQFAFIPQELLGNLDTYYTNLSVDPRPYGMDGGITLWTKDHNKDGDLKDTGDFAYLYAGMRRGGRNYYALDVTNLNAPTFKWQISGGSGDFVDLGQTWSQPVKSKIKLGSTVYDVLIFGGGYDTNQDNVTVRTADGVGNAIYIVDANTGALIWSAGNHSAHDETHADMDYSIPSKINVIDMNRDGMADQLYVGDMGGQIWRIDLDNTVSESQLNLFGTITKIADLAGSYDSNGSAIAAQSADNRRFYYPPDLALAVEGSDRYLSLAIGSGYRAHPLNTAIEDRFYMIKLFDTHAPPSSWTTLTEADLYDTTNNYISEGDDAQKNEAAVALSNSDVARKDGWMIRMTNSGEKVLAGSATIQNQIVFTTYEPTAPSSGSCNPAQGTSRAYLVSLFDATPMLDINGDGNTNAADRVIQLQIGSIPATPTVIDTLESKPTVWVGPERLDQVNTDVESVRTYWIEVNE</sequence>
<evidence type="ECO:0000256" key="6">
    <source>
        <dbReference type="ARBA" id="ARBA00023263"/>
    </source>
</evidence>
<keyword evidence="5" id="KW-0106">Calcium</keyword>
<gene>
    <name evidence="10" type="ORF">DV711_00395</name>
</gene>
<dbReference type="InterPro" id="IPR008707">
    <property type="entry name" value="B-propeller_PilY1"/>
</dbReference>
<keyword evidence="3" id="KW-1029">Fimbrium biogenesis</keyword>
<keyword evidence="8" id="KW-0732">Signal</keyword>
<keyword evidence="6" id="KW-0281">Fimbrium</keyword>
<evidence type="ECO:0000256" key="4">
    <source>
        <dbReference type="ARBA" id="ARBA00022723"/>
    </source>
</evidence>
<name>A0A369WRD6_9GAMM</name>
<accession>A0A369WRD6</accession>
<evidence type="ECO:0000313" key="11">
    <source>
        <dbReference type="Proteomes" id="UP000253769"/>
    </source>
</evidence>
<dbReference type="InterPro" id="IPR011047">
    <property type="entry name" value="Quinoprotein_ADH-like_sf"/>
</dbReference>
<protein>
    <submittedName>
        <fullName evidence="10">VWA domain-containing protein</fullName>
    </submittedName>
</protein>
<dbReference type="OrthoDB" id="7156875at2"/>
<evidence type="ECO:0000256" key="8">
    <source>
        <dbReference type="SAM" id="SignalP"/>
    </source>
</evidence>
<evidence type="ECO:0000256" key="2">
    <source>
        <dbReference type="ARBA" id="ARBA00008387"/>
    </source>
</evidence>
<evidence type="ECO:0000256" key="3">
    <source>
        <dbReference type="ARBA" id="ARBA00022558"/>
    </source>
</evidence>
<dbReference type="InterPro" id="IPR002035">
    <property type="entry name" value="VWF_A"/>
</dbReference>